<evidence type="ECO:0000313" key="3">
    <source>
        <dbReference type="Proteomes" id="UP000683360"/>
    </source>
</evidence>
<accession>A0A8S3RA31</accession>
<protein>
    <submittedName>
        <fullName evidence="2">Uncharacterized protein</fullName>
    </submittedName>
</protein>
<name>A0A8S3RA31_MYTED</name>
<gene>
    <name evidence="2" type="ORF">MEDL_18117</name>
</gene>
<feature type="region of interest" description="Disordered" evidence="1">
    <location>
        <begin position="1"/>
        <end position="32"/>
    </location>
</feature>
<evidence type="ECO:0000256" key="1">
    <source>
        <dbReference type="SAM" id="MobiDB-lite"/>
    </source>
</evidence>
<dbReference type="Proteomes" id="UP000683360">
    <property type="component" value="Unassembled WGS sequence"/>
</dbReference>
<dbReference type="EMBL" id="CAJPWZ010000925">
    <property type="protein sequence ID" value="CAG2203605.1"/>
    <property type="molecule type" value="Genomic_DNA"/>
</dbReference>
<organism evidence="2 3">
    <name type="scientific">Mytilus edulis</name>
    <name type="common">Blue mussel</name>
    <dbReference type="NCBI Taxonomy" id="6550"/>
    <lineage>
        <taxon>Eukaryota</taxon>
        <taxon>Metazoa</taxon>
        <taxon>Spiralia</taxon>
        <taxon>Lophotrochozoa</taxon>
        <taxon>Mollusca</taxon>
        <taxon>Bivalvia</taxon>
        <taxon>Autobranchia</taxon>
        <taxon>Pteriomorphia</taxon>
        <taxon>Mytilida</taxon>
        <taxon>Mytiloidea</taxon>
        <taxon>Mytilidae</taxon>
        <taxon>Mytilinae</taxon>
        <taxon>Mytilus</taxon>
    </lineage>
</organism>
<sequence length="162" mass="18107">MYRPRKNCCQLNSAGGQSNGQVLRSASTQRETHDNPVITIYNNGPPPYDIATHDKLPDHSPPTVLPSYEEVQRSIQINAGEDNIVCSLIESSNMESDEGSSQSLMMVNSSHESNMSISANHVNIVSKTNEKTIQCKIHYREISIRKFMETLVGQYESPDQHT</sequence>
<comment type="caution">
    <text evidence="2">The sequence shown here is derived from an EMBL/GenBank/DDBJ whole genome shotgun (WGS) entry which is preliminary data.</text>
</comment>
<reference evidence="2" key="1">
    <citation type="submission" date="2021-03" db="EMBL/GenBank/DDBJ databases">
        <authorList>
            <person name="Bekaert M."/>
        </authorList>
    </citation>
    <scope>NUCLEOTIDE SEQUENCE</scope>
</reference>
<dbReference type="AlphaFoldDB" id="A0A8S3RA31"/>
<feature type="compositionally biased region" description="Polar residues" evidence="1">
    <location>
        <begin position="9"/>
        <end position="29"/>
    </location>
</feature>
<keyword evidence="3" id="KW-1185">Reference proteome</keyword>
<proteinExistence type="predicted"/>
<evidence type="ECO:0000313" key="2">
    <source>
        <dbReference type="EMBL" id="CAG2203605.1"/>
    </source>
</evidence>